<dbReference type="InterPro" id="IPR029058">
    <property type="entry name" value="AB_hydrolase_fold"/>
</dbReference>
<dbReference type="PANTHER" id="PTHR45856:SF24">
    <property type="entry name" value="FUNGAL LIPASE-LIKE DOMAIN-CONTAINING PROTEIN"/>
    <property type="match status" value="1"/>
</dbReference>
<organism evidence="7 8">
    <name type="scientific">Saitoella complicata (strain BCRC 22490 / CBS 7301 / JCM 7358 / NBRC 10748 / NRRL Y-17804)</name>
    <dbReference type="NCBI Taxonomy" id="698492"/>
    <lineage>
        <taxon>Eukaryota</taxon>
        <taxon>Fungi</taxon>
        <taxon>Dikarya</taxon>
        <taxon>Ascomycota</taxon>
        <taxon>Taphrinomycotina</taxon>
        <taxon>Taphrinomycotina incertae sedis</taxon>
        <taxon>Saitoella</taxon>
    </lineage>
</organism>
<keyword evidence="5" id="KW-0732">Signal</keyword>
<dbReference type="SUPFAM" id="SSF53474">
    <property type="entry name" value="alpha/beta-Hydrolases"/>
    <property type="match status" value="1"/>
</dbReference>
<feature type="compositionally biased region" description="Polar residues" evidence="4">
    <location>
        <begin position="156"/>
        <end position="168"/>
    </location>
</feature>
<dbReference type="STRING" id="698492.A0A0E9NL03"/>
<evidence type="ECO:0000313" key="8">
    <source>
        <dbReference type="Proteomes" id="UP000033140"/>
    </source>
</evidence>
<dbReference type="Proteomes" id="UP000033140">
    <property type="component" value="Unassembled WGS sequence"/>
</dbReference>
<dbReference type="InterPro" id="IPR002921">
    <property type="entry name" value="Fungal_lipase-type"/>
</dbReference>
<feature type="compositionally biased region" description="Low complexity" evidence="4">
    <location>
        <begin position="106"/>
        <end position="119"/>
    </location>
</feature>
<evidence type="ECO:0000256" key="5">
    <source>
        <dbReference type="SAM" id="SignalP"/>
    </source>
</evidence>
<evidence type="ECO:0000259" key="6">
    <source>
        <dbReference type="Pfam" id="PF01764"/>
    </source>
</evidence>
<proteinExistence type="inferred from homology"/>
<comment type="caution">
    <text evidence="7">The sequence shown here is derived from an EMBL/GenBank/DDBJ whole genome shotgun (WGS) entry which is preliminary data.</text>
</comment>
<reference evidence="7 8" key="3">
    <citation type="journal article" date="2015" name="Genome Announc.">
        <title>Draft Genome Sequence of the Archiascomycetous Yeast Saitoella complicata.</title>
        <authorList>
            <person name="Yamauchi K."/>
            <person name="Kondo S."/>
            <person name="Hamamoto M."/>
            <person name="Takahashi Y."/>
            <person name="Ogura Y."/>
            <person name="Hayashi T."/>
            <person name="Nishida H."/>
        </authorList>
    </citation>
    <scope>NUCLEOTIDE SEQUENCE [LARGE SCALE GENOMIC DNA]</scope>
    <source>
        <strain evidence="7 8">NRRL Y-17804</strain>
    </source>
</reference>
<dbReference type="Pfam" id="PF01764">
    <property type="entry name" value="Lipase_3"/>
    <property type="match status" value="1"/>
</dbReference>
<dbReference type="Gene3D" id="3.40.50.1820">
    <property type="entry name" value="alpha/beta hydrolase"/>
    <property type="match status" value="1"/>
</dbReference>
<evidence type="ECO:0000313" key="7">
    <source>
        <dbReference type="EMBL" id="GAO50562.1"/>
    </source>
</evidence>
<dbReference type="PANTHER" id="PTHR45856">
    <property type="entry name" value="ALPHA/BETA-HYDROLASES SUPERFAMILY PROTEIN"/>
    <property type="match status" value="1"/>
</dbReference>
<evidence type="ECO:0000256" key="2">
    <source>
        <dbReference type="ARBA" id="ARBA00047591"/>
    </source>
</evidence>
<feature type="compositionally biased region" description="Basic and acidic residues" evidence="4">
    <location>
        <begin position="94"/>
        <end position="104"/>
    </location>
</feature>
<reference evidence="7 8" key="1">
    <citation type="journal article" date="2011" name="J. Gen. Appl. Microbiol.">
        <title>Draft genome sequencing of the enigmatic yeast Saitoella complicata.</title>
        <authorList>
            <person name="Nishida H."/>
            <person name="Hamamoto M."/>
            <person name="Sugiyama J."/>
        </authorList>
    </citation>
    <scope>NUCLEOTIDE SEQUENCE [LARGE SCALE GENOMIC DNA]</scope>
    <source>
        <strain evidence="7 8">NRRL Y-17804</strain>
    </source>
</reference>
<accession>A0A0E9NL03</accession>
<keyword evidence="8" id="KW-1185">Reference proteome</keyword>
<dbReference type="GO" id="GO:0006629">
    <property type="term" value="P:lipid metabolic process"/>
    <property type="evidence" value="ECO:0007669"/>
    <property type="project" value="InterPro"/>
</dbReference>
<evidence type="ECO:0000256" key="3">
    <source>
        <dbReference type="ARBA" id="ARBA00048461"/>
    </source>
</evidence>
<name>A0A0E9NL03_SAICN</name>
<dbReference type="EMBL" id="BACD03000034">
    <property type="protein sequence ID" value="GAO50562.1"/>
    <property type="molecule type" value="Genomic_DNA"/>
</dbReference>
<gene>
    <name evidence="7" type="ORF">G7K_4686-t1</name>
</gene>
<evidence type="ECO:0000256" key="4">
    <source>
        <dbReference type="SAM" id="MobiDB-lite"/>
    </source>
</evidence>
<dbReference type="AlphaFoldDB" id="A0A0E9NL03"/>
<feature type="signal peptide" evidence="5">
    <location>
        <begin position="1"/>
        <end position="15"/>
    </location>
</feature>
<comment type="catalytic activity">
    <reaction evidence="3">
        <text>a monoacylglycerol + H2O = glycerol + a fatty acid + H(+)</text>
        <dbReference type="Rhea" id="RHEA:15245"/>
        <dbReference type="ChEBI" id="CHEBI:15377"/>
        <dbReference type="ChEBI" id="CHEBI:15378"/>
        <dbReference type="ChEBI" id="CHEBI:17408"/>
        <dbReference type="ChEBI" id="CHEBI:17754"/>
        <dbReference type="ChEBI" id="CHEBI:28868"/>
    </reaction>
</comment>
<feature type="domain" description="Fungal lipase-type" evidence="6">
    <location>
        <begin position="518"/>
        <end position="701"/>
    </location>
</feature>
<protein>
    <recommendedName>
        <fullName evidence="6">Fungal lipase-type domain-containing protein</fullName>
    </recommendedName>
</protein>
<feature type="compositionally biased region" description="Polar residues" evidence="4">
    <location>
        <begin position="120"/>
        <end position="132"/>
    </location>
</feature>
<reference evidence="7 8" key="2">
    <citation type="journal article" date="2014" name="J. Gen. Appl. Microbiol.">
        <title>The early diverging ascomycetous budding yeast Saitoella complicata has three histone deacetylases belonging to the Clr6, Hos2, and Rpd3 lineages.</title>
        <authorList>
            <person name="Nishida H."/>
            <person name="Matsumoto T."/>
            <person name="Kondo S."/>
            <person name="Hamamoto M."/>
            <person name="Yoshikawa H."/>
        </authorList>
    </citation>
    <scope>NUCLEOTIDE SEQUENCE [LARGE SCALE GENOMIC DNA]</scope>
    <source>
        <strain evidence="7 8">NRRL Y-17804</strain>
    </source>
</reference>
<comment type="similarity">
    <text evidence="1">Belongs to the AB hydrolase superfamily. Lipase family. Class 3 subfamily.</text>
</comment>
<dbReference type="InterPro" id="IPR051218">
    <property type="entry name" value="Sec_MonoDiacylglyc_Lipase"/>
</dbReference>
<feature type="region of interest" description="Disordered" evidence="4">
    <location>
        <begin position="62"/>
        <end position="135"/>
    </location>
</feature>
<feature type="chain" id="PRO_5013085175" description="Fungal lipase-type domain-containing protein" evidence="5">
    <location>
        <begin position="16"/>
        <end position="882"/>
    </location>
</feature>
<comment type="catalytic activity">
    <reaction evidence="2">
        <text>a diacylglycerol + H2O = a monoacylglycerol + a fatty acid + H(+)</text>
        <dbReference type="Rhea" id="RHEA:32731"/>
        <dbReference type="ChEBI" id="CHEBI:15377"/>
        <dbReference type="ChEBI" id="CHEBI:15378"/>
        <dbReference type="ChEBI" id="CHEBI:17408"/>
        <dbReference type="ChEBI" id="CHEBI:18035"/>
        <dbReference type="ChEBI" id="CHEBI:28868"/>
    </reaction>
</comment>
<dbReference type="CDD" id="cd00519">
    <property type="entry name" value="Lipase_3"/>
    <property type="match status" value="1"/>
</dbReference>
<feature type="region of interest" description="Disordered" evidence="4">
    <location>
        <begin position="147"/>
        <end position="174"/>
    </location>
</feature>
<evidence type="ECO:0000256" key="1">
    <source>
        <dbReference type="ARBA" id="ARBA00043996"/>
    </source>
</evidence>
<sequence length="882" mass="98585">MAMVVSLTFAPGTAAWLELYYAATLLGRPVQSGANTLKRTLRRTAAVLSHDLLRHGPVKLITPSEPITTSRRERYKMPVKPHPPPKPPSLHVRTTPERPAKPEHLSASPFSSSTSSSAPEWQSTGSMSTPVPTGSIAGGPIAPFIAAPEAVPPYNSDHQNQSRNVKPRQQQEHKIQPLDQATMDVAFKDDDQLTYNRSGTGRLDQLHIQDFEMSRLRSLWTRAGDNLPNWQGTAYGGKIRITRASIIQPHGVFELAKTLFVSLLPWIQYVQQTTRNVIMTFLSTPLMWLTDPVQVFMMLVGYPFVATALLWYEFALKMFYFLGGKRLFQHLSDTYGAGLSVVNWSEPDMFTMKYQDVVVRAKDNLSKLNSRPAIKQMLKAHDGFHPEFPVFDVDIARFLLLVSSIMYERDDKKVHEASREYKRFRRHFPTLDPVPHLGVDHPAATMLTPDMGEQPIHHDLQTHIEGLFEASVRRLQRQAELWSTPGAPIGFATVSELNTTGSPFAALWWREGDHPFIVVSFKGTSPGDFSEWITDATFQKTRAGAYLFGDVHTGFYDSLFPDSSGQSTRAYNGRLGLANSPYGSIVSAVRRKAQQLARGIPVSPRTTGHVQRHVPVWVTGHSLGAAIASLFYARVMKSIDAGHNDLGSDVFLRDAYVYGCPAVGDSDFAEWFASISSTPFDNPRTLWRIIDDSDLVTRVPFSPQTFVSGGWGSAISLVSAPLVKRDSLADYSVIGPGIRVFQDAHKAPLGWNPVGHPSDDVDAVTLHSTIPREAHAIRSRIFSTPQDLSRQYVGWVRRVMQANPAQLLVLLTPKQLRDHFTTEYWRALERSAHFFSEHDSEKEKIRQQQYRRILEKTQLGIASESSVVGLRGTVSYTVVGVR</sequence>